<proteinExistence type="predicted"/>
<accession>A0ACB9PAA4</accession>
<dbReference type="Proteomes" id="UP000828941">
    <property type="component" value="Chromosome 5"/>
</dbReference>
<reference evidence="1 2" key="1">
    <citation type="journal article" date="2022" name="DNA Res.">
        <title>Chromosomal-level genome assembly of the orchid tree Bauhinia variegata (Leguminosae; Cercidoideae) supports the allotetraploid origin hypothesis of Bauhinia.</title>
        <authorList>
            <person name="Zhong Y."/>
            <person name="Chen Y."/>
            <person name="Zheng D."/>
            <person name="Pang J."/>
            <person name="Liu Y."/>
            <person name="Luo S."/>
            <person name="Meng S."/>
            <person name="Qian L."/>
            <person name="Wei D."/>
            <person name="Dai S."/>
            <person name="Zhou R."/>
        </authorList>
    </citation>
    <scope>NUCLEOTIDE SEQUENCE [LARGE SCALE GENOMIC DNA]</scope>
    <source>
        <strain evidence="1">BV-YZ2020</strain>
    </source>
</reference>
<evidence type="ECO:0000313" key="1">
    <source>
        <dbReference type="EMBL" id="KAI4345373.1"/>
    </source>
</evidence>
<dbReference type="EMBL" id="CM039430">
    <property type="protein sequence ID" value="KAI4345373.1"/>
    <property type="molecule type" value="Genomic_DNA"/>
</dbReference>
<protein>
    <submittedName>
        <fullName evidence="1">Uncharacterized protein</fullName>
    </submittedName>
</protein>
<sequence length="215" mass="23884">MCGGAIISDYVSGDKDCRRLTTRDLWSQIDPFSNNFGFDAERQSQFAFNEGVACVDSTKKEKKNAAARKAVKGTQARRVRKNVYRGIRQRPWGRWAAEIRDPQKGTRVWLGTFDTDVEAASAYDEAAKRIRGDKAKLNFPTEPVPQAPAPALEPSAKKLCLSPELDLETISSLESFLGLDHEEPTQQPGGNGGLWGSTGTELWNLDDVVNHHMVY</sequence>
<evidence type="ECO:0000313" key="2">
    <source>
        <dbReference type="Proteomes" id="UP000828941"/>
    </source>
</evidence>
<keyword evidence="2" id="KW-1185">Reference proteome</keyword>
<comment type="caution">
    <text evidence="1">The sequence shown here is derived from an EMBL/GenBank/DDBJ whole genome shotgun (WGS) entry which is preliminary data.</text>
</comment>
<name>A0ACB9PAA4_BAUVA</name>
<gene>
    <name evidence="1" type="ORF">L6164_012503</name>
</gene>
<organism evidence="1 2">
    <name type="scientific">Bauhinia variegata</name>
    <name type="common">Purple orchid tree</name>
    <name type="synonym">Phanera variegata</name>
    <dbReference type="NCBI Taxonomy" id="167791"/>
    <lineage>
        <taxon>Eukaryota</taxon>
        <taxon>Viridiplantae</taxon>
        <taxon>Streptophyta</taxon>
        <taxon>Embryophyta</taxon>
        <taxon>Tracheophyta</taxon>
        <taxon>Spermatophyta</taxon>
        <taxon>Magnoliopsida</taxon>
        <taxon>eudicotyledons</taxon>
        <taxon>Gunneridae</taxon>
        <taxon>Pentapetalae</taxon>
        <taxon>rosids</taxon>
        <taxon>fabids</taxon>
        <taxon>Fabales</taxon>
        <taxon>Fabaceae</taxon>
        <taxon>Cercidoideae</taxon>
        <taxon>Cercideae</taxon>
        <taxon>Bauhiniinae</taxon>
        <taxon>Bauhinia</taxon>
    </lineage>
</organism>